<dbReference type="CDD" id="cd01948">
    <property type="entry name" value="EAL"/>
    <property type="match status" value="1"/>
</dbReference>
<dbReference type="Pfam" id="PF00563">
    <property type="entry name" value="EAL"/>
    <property type="match status" value="1"/>
</dbReference>
<feature type="domain" description="EAL" evidence="1">
    <location>
        <begin position="5"/>
        <end position="261"/>
    </location>
</feature>
<dbReference type="RefSeq" id="WP_150896906.1">
    <property type="nucleotide sequence ID" value="NZ_VXDD01000003.1"/>
</dbReference>
<dbReference type="InterPro" id="IPR050706">
    <property type="entry name" value="Cyclic-di-GMP_PDE-like"/>
</dbReference>
<dbReference type="PROSITE" id="PS50883">
    <property type="entry name" value="EAL"/>
    <property type="match status" value="1"/>
</dbReference>
<dbReference type="InterPro" id="IPR035919">
    <property type="entry name" value="EAL_sf"/>
</dbReference>
<dbReference type="PANTHER" id="PTHR33121:SF76">
    <property type="entry name" value="SIGNALING PROTEIN"/>
    <property type="match status" value="1"/>
</dbReference>
<dbReference type="InterPro" id="IPR001633">
    <property type="entry name" value="EAL_dom"/>
</dbReference>
<dbReference type="SUPFAM" id="SSF141868">
    <property type="entry name" value="EAL domain-like"/>
    <property type="match status" value="1"/>
</dbReference>
<evidence type="ECO:0000259" key="1">
    <source>
        <dbReference type="PROSITE" id="PS50883"/>
    </source>
</evidence>
<evidence type="ECO:0000313" key="3">
    <source>
        <dbReference type="Proteomes" id="UP000326687"/>
    </source>
</evidence>
<sequence>MLGIKSLLEDDKGYILYLGNYRVLSVFQPIYNLKSNTLIGYEALLRCSDAEGEAHSPEQLFNSNISKLSRIKIDLISATLHSINYRKYKDKISGKLFLNINPASIAYLHQHPRVWQTMFNCVKHNDASNSGYDFANLVIEIVEQVSDSQVSLEQQLSLLREGGCLLAVDDFGSGKSDLARVKQVKPEFVKLDKSILRKFRCRSVESLPDVKESLMLHGRTIVMEGIEVPSDLQIAKQVGADLGQGFYLGKPSRTFGLVNRQ</sequence>
<organism evidence="2 3">
    <name type="scientific">Vibrio fortis</name>
    <dbReference type="NCBI Taxonomy" id="212667"/>
    <lineage>
        <taxon>Bacteria</taxon>
        <taxon>Pseudomonadati</taxon>
        <taxon>Pseudomonadota</taxon>
        <taxon>Gammaproteobacteria</taxon>
        <taxon>Vibrionales</taxon>
        <taxon>Vibrionaceae</taxon>
        <taxon>Vibrio</taxon>
    </lineage>
</organism>
<proteinExistence type="predicted"/>
<protein>
    <submittedName>
        <fullName evidence="2">EAL domain-containing protein</fullName>
    </submittedName>
</protein>
<comment type="caution">
    <text evidence="2">The sequence shown here is derived from an EMBL/GenBank/DDBJ whole genome shotgun (WGS) entry which is preliminary data.</text>
</comment>
<dbReference type="EMBL" id="VXDD01000003">
    <property type="protein sequence ID" value="KAB0301291.1"/>
    <property type="molecule type" value="Genomic_DNA"/>
</dbReference>
<dbReference type="SMART" id="SM00052">
    <property type="entry name" value="EAL"/>
    <property type="match status" value="1"/>
</dbReference>
<dbReference type="Gene3D" id="3.20.20.450">
    <property type="entry name" value="EAL domain"/>
    <property type="match status" value="1"/>
</dbReference>
<accession>A0A5N3S5R2</accession>
<dbReference type="AlphaFoldDB" id="A0A5N3S5R2"/>
<dbReference type="Proteomes" id="UP000326687">
    <property type="component" value="Unassembled WGS sequence"/>
</dbReference>
<name>A0A5N3S5R2_9VIBR</name>
<gene>
    <name evidence="2" type="ORF">F2Z80_19655</name>
</gene>
<evidence type="ECO:0000313" key="2">
    <source>
        <dbReference type="EMBL" id="KAB0301291.1"/>
    </source>
</evidence>
<reference evidence="2 3" key="1">
    <citation type="submission" date="2019-09" db="EMBL/GenBank/DDBJ databases">
        <title>Vibrio Fortis S7-72.</title>
        <authorList>
            <person name="Das S.K."/>
        </authorList>
    </citation>
    <scope>NUCLEOTIDE SEQUENCE [LARGE SCALE GENOMIC DNA]</scope>
    <source>
        <strain evidence="2 3">S7-72</strain>
    </source>
</reference>
<dbReference type="PANTHER" id="PTHR33121">
    <property type="entry name" value="CYCLIC DI-GMP PHOSPHODIESTERASE PDEF"/>
    <property type="match status" value="1"/>
</dbReference>
<dbReference type="GO" id="GO:0071111">
    <property type="term" value="F:cyclic-guanylate-specific phosphodiesterase activity"/>
    <property type="evidence" value="ECO:0007669"/>
    <property type="project" value="InterPro"/>
</dbReference>